<feature type="compositionally biased region" description="Low complexity" evidence="1">
    <location>
        <begin position="8"/>
        <end position="25"/>
    </location>
</feature>
<name>A0A7W7YYK3_9HYPH</name>
<keyword evidence="4" id="KW-1185">Reference proteome</keyword>
<proteinExistence type="predicted"/>
<feature type="domain" description="Chromosomal replication initiator DnaA C-terminal" evidence="2">
    <location>
        <begin position="53"/>
        <end position="122"/>
    </location>
</feature>
<accession>A0A7W7YYK3</accession>
<dbReference type="SUPFAM" id="SSF48295">
    <property type="entry name" value="TrpR-like"/>
    <property type="match status" value="1"/>
</dbReference>
<dbReference type="GO" id="GO:0043565">
    <property type="term" value="F:sequence-specific DNA binding"/>
    <property type="evidence" value="ECO:0007669"/>
    <property type="project" value="InterPro"/>
</dbReference>
<dbReference type="GO" id="GO:0006270">
    <property type="term" value="P:DNA replication initiation"/>
    <property type="evidence" value="ECO:0007669"/>
    <property type="project" value="InterPro"/>
</dbReference>
<dbReference type="Pfam" id="PF08299">
    <property type="entry name" value="Bac_DnaA_C"/>
    <property type="match status" value="1"/>
</dbReference>
<dbReference type="Gene3D" id="1.10.1750.10">
    <property type="match status" value="1"/>
</dbReference>
<sequence>MHQFIVSEGRAGTAPGRAGGPAPETKGAGRPEDGGARTAESGLAMPAVPTGVACRIVHQLVLEMTAMAGDRPLWRRDRRRATCHGRQVAMYVCHVVLRLSMSEIGAAFGRDRTTVGHACNVVEDRRDDAAFDAFVSAIERLVISVFGPAGIGSHE</sequence>
<dbReference type="GO" id="GO:0006275">
    <property type="term" value="P:regulation of DNA replication"/>
    <property type="evidence" value="ECO:0007669"/>
    <property type="project" value="InterPro"/>
</dbReference>
<reference evidence="3 4" key="1">
    <citation type="submission" date="2020-08" db="EMBL/GenBank/DDBJ databases">
        <title>Genomic Encyclopedia of Type Strains, Phase IV (KMG-IV): sequencing the most valuable type-strain genomes for metagenomic binning, comparative biology and taxonomic classification.</title>
        <authorList>
            <person name="Goeker M."/>
        </authorList>
    </citation>
    <scope>NUCLEOTIDE SEQUENCE [LARGE SCALE GENOMIC DNA]</scope>
    <source>
        <strain evidence="3 4">DSM 21319</strain>
    </source>
</reference>
<dbReference type="SMART" id="SM00760">
    <property type="entry name" value="Bac_DnaA_C"/>
    <property type="match status" value="1"/>
</dbReference>
<comment type="caution">
    <text evidence="3">The sequence shown here is derived from an EMBL/GenBank/DDBJ whole genome shotgun (WGS) entry which is preliminary data.</text>
</comment>
<dbReference type="Proteomes" id="UP000535406">
    <property type="component" value="Unassembled WGS sequence"/>
</dbReference>
<evidence type="ECO:0000313" key="4">
    <source>
        <dbReference type="Proteomes" id="UP000535406"/>
    </source>
</evidence>
<dbReference type="GO" id="GO:0005524">
    <property type="term" value="F:ATP binding"/>
    <property type="evidence" value="ECO:0007669"/>
    <property type="project" value="InterPro"/>
</dbReference>
<evidence type="ECO:0000259" key="2">
    <source>
        <dbReference type="SMART" id="SM00760"/>
    </source>
</evidence>
<protein>
    <recommendedName>
        <fullName evidence="2">Chromosomal replication initiator DnaA C-terminal domain-containing protein</fullName>
    </recommendedName>
</protein>
<dbReference type="EMBL" id="JACHIK010000018">
    <property type="protein sequence ID" value="MBB5044550.1"/>
    <property type="molecule type" value="Genomic_DNA"/>
</dbReference>
<dbReference type="CDD" id="cd06571">
    <property type="entry name" value="Bac_DnaA_C"/>
    <property type="match status" value="1"/>
</dbReference>
<organism evidence="3 4">
    <name type="scientific">Shinella fusca</name>
    <dbReference type="NCBI Taxonomy" id="544480"/>
    <lineage>
        <taxon>Bacteria</taxon>
        <taxon>Pseudomonadati</taxon>
        <taxon>Pseudomonadota</taxon>
        <taxon>Alphaproteobacteria</taxon>
        <taxon>Hyphomicrobiales</taxon>
        <taxon>Rhizobiaceae</taxon>
        <taxon>Shinella</taxon>
    </lineage>
</organism>
<evidence type="ECO:0000313" key="3">
    <source>
        <dbReference type="EMBL" id="MBB5044550.1"/>
    </source>
</evidence>
<dbReference type="InterPro" id="IPR013159">
    <property type="entry name" value="DnaA_C"/>
</dbReference>
<dbReference type="RefSeq" id="WP_246434360.1">
    <property type="nucleotide sequence ID" value="NZ_JACHIK010000018.1"/>
</dbReference>
<feature type="region of interest" description="Disordered" evidence="1">
    <location>
        <begin position="1"/>
        <end position="39"/>
    </location>
</feature>
<dbReference type="InterPro" id="IPR010921">
    <property type="entry name" value="Trp_repressor/repl_initiator"/>
</dbReference>
<dbReference type="AlphaFoldDB" id="A0A7W7YYK3"/>
<evidence type="ECO:0000256" key="1">
    <source>
        <dbReference type="SAM" id="MobiDB-lite"/>
    </source>
</evidence>
<gene>
    <name evidence="3" type="ORF">HNQ66_003977</name>
</gene>